<name>F9CXE0_9ARCH</name>
<dbReference type="STRING" id="1001994.MY1_1184"/>
<evidence type="ECO:0000313" key="1">
    <source>
        <dbReference type="EMBL" id="EGP93942.1"/>
    </source>
</evidence>
<protein>
    <submittedName>
        <fullName evidence="1">Uncharacterized protein</fullName>
    </submittedName>
</protein>
<sequence>MKMQQIQYVENSHSKATKSLVESLPVKEEEKLDLNLVSRQNICALDVMGLSWIFEDDYS</sequence>
<evidence type="ECO:0000313" key="2">
    <source>
        <dbReference type="Proteomes" id="UP000004440"/>
    </source>
</evidence>
<accession>F9CXE0</accession>
<dbReference type="AlphaFoldDB" id="F9CXE0"/>
<dbReference type="EMBL" id="AFPU01000001">
    <property type="protein sequence ID" value="EGP93942.1"/>
    <property type="molecule type" value="Genomic_DNA"/>
</dbReference>
<dbReference type="Proteomes" id="UP000004440">
    <property type="component" value="Unassembled WGS sequence"/>
</dbReference>
<keyword evidence="2" id="KW-1185">Reference proteome</keyword>
<proteinExistence type="predicted"/>
<gene>
    <name evidence="1" type="ORF">MY1_1184</name>
</gene>
<organism evidence="1 2">
    <name type="scientific">Nitrosarchaeum koreense MY1</name>
    <dbReference type="NCBI Taxonomy" id="1001994"/>
    <lineage>
        <taxon>Archaea</taxon>
        <taxon>Nitrososphaerota</taxon>
        <taxon>Nitrososphaeria</taxon>
        <taxon>Nitrosopumilales</taxon>
        <taxon>Nitrosopumilaceae</taxon>
        <taxon>Nitrosarchaeum</taxon>
    </lineage>
</organism>
<reference evidence="1 2" key="1">
    <citation type="journal article" date="2011" name="J. Bacteriol.">
        <title>Genome Sequence of an Ammonia-Oxidizing Soil Archaeon, "Candidatus Nitrosoarchaeum koreensis" MY1.</title>
        <authorList>
            <person name="Kim B.K."/>
            <person name="Jung M.Y."/>
            <person name="Yu D.S."/>
            <person name="Park S.J."/>
            <person name="Oh T.K."/>
            <person name="Rhee S.K."/>
            <person name="Kim J.F."/>
        </authorList>
    </citation>
    <scope>NUCLEOTIDE SEQUENCE [LARGE SCALE GENOMIC DNA]</scope>
    <source>
        <strain evidence="1 2">MY1</strain>
    </source>
</reference>
<comment type="caution">
    <text evidence="1">The sequence shown here is derived from an EMBL/GenBank/DDBJ whole genome shotgun (WGS) entry which is preliminary data.</text>
</comment>